<comment type="caution">
    <text evidence="2">The sequence shown here is derived from an EMBL/GenBank/DDBJ whole genome shotgun (WGS) entry which is preliminary data.</text>
</comment>
<proteinExistence type="predicted"/>
<feature type="compositionally biased region" description="Basic and acidic residues" evidence="1">
    <location>
        <begin position="14"/>
        <end position="23"/>
    </location>
</feature>
<name>A0A6G1D787_9ORYZ</name>
<reference evidence="2 3" key="1">
    <citation type="submission" date="2019-11" db="EMBL/GenBank/DDBJ databases">
        <title>Whole genome sequence of Oryza granulata.</title>
        <authorList>
            <person name="Li W."/>
        </authorList>
    </citation>
    <scope>NUCLEOTIDE SEQUENCE [LARGE SCALE GENOMIC DNA]</scope>
    <source>
        <strain evidence="3">cv. Menghai</strain>
        <tissue evidence="2">Leaf</tissue>
    </source>
</reference>
<organism evidence="2 3">
    <name type="scientific">Oryza meyeriana var. granulata</name>
    <dbReference type="NCBI Taxonomy" id="110450"/>
    <lineage>
        <taxon>Eukaryota</taxon>
        <taxon>Viridiplantae</taxon>
        <taxon>Streptophyta</taxon>
        <taxon>Embryophyta</taxon>
        <taxon>Tracheophyta</taxon>
        <taxon>Spermatophyta</taxon>
        <taxon>Magnoliopsida</taxon>
        <taxon>Liliopsida</taxon>
        <taxon>Poales</taxon>
        <taxon>Poaceae</taxon>
        <taxon>BOP clade</taxon>
        <taxon>Oryzoideae</taxon>
        <taxon>Oryzeae</taxon>
        <taxon>Oryzinae</taxon>
        <taxon>Oryza</taxon>
        <taxon>Oryza meyeriana</taxon>
    </lineage>
</organism>
<gene>
    <name evidence="2" type="ORF">E2562_024701</name>
</gene>
<feature type="region of interest" description="Disordered" evidence="1">
    <location>
        <begin position="1"/>
        <end position="27"/>
    </location>
</feature>
<dbReference type="AlphaFoldDB" id="A0A6G1D787"/>
<evidence type="ECO:0000256" key="1">
    <source>
        <dbReference type="SAM" id="MobiDB-lite"/>
    </source>
</evidence>
<accession>A0A6G1D787</accession>
<dbReference type="EMBL" id="SPHZ02000007">
    <property type="protein sequence ID" value="KAF0908286.1"/>
    <property type="molecule type" value="Genomic_DNA"/>
</dbReference>
<keyword evidence="3" id="KW-1185">Reference proteome</keyword>
<evidence type="ECO:0000313" key="2">
    <source>
        <dbReference type="EMBL" id="KAF0908286.1"/>
    </source>
</evidence>
<evidence type="ECO:0000313" key="3">
    <source>
        <dbReference type="Proteomes" id="UP000479710"/>
    </source>
</evidence>
<dbReference type="Proteomes" id="UP000479710">
    <property type="component" value="Unassembled WGS sequence"/>
</dbReference>
<protein>
    <submittedName>
        <fullName evidence="2">Uncharacterized protein</fullName>
    </submittedName>
</protein>
<sequence>MDSPPPDGVARAGRSTERPQPRVDRRRKVVQAWRCLPRSAAAAATAGRHIYVRVRRAGDAEREEAAAFPAPALARGERHSHCTTNYPS</sequence>